<name>V2WRV2_MONRO</name>
<organism evidence="1 2">
    <name type="scientific">Moniliophthora roreri (strain MCA 2997)</name>
    <name type="common">Cocoa frosty pod rot fungus</name>
    <name type="synonym">Crinipellis roreri</name>
    <dbReference type="NCBI Taxonomy" id="1381753"/>
    <lineage>
        <taxon>Eukaryota</taxon>
        <taxon>Fungi</taxon>
        <taxon>Dikarya</taxon>
        <taxon>Basidiomycota</taxon>
        <taxon>Agaricomycotina</taxon>
        <taxon>Agaricomycetes</taxon>
        <taxon>Agaricomycetidae</taxon>
        <taxon>Agaricales</taxon>
        <taxon>Marasmiineae</taxon>
        <taxon>Marasmiaceae</taxon>
        <taxon>Moniliophthora</taxon>
    </lineage>
</organism>
<accession>V2WRV2</accession>
<dbReference type="SUPFAM" id="SSF52047">
    <property type="entry name" value="RNI-like"/>
    <property type="match status" value="1"/>
</dbReference>
<dbReference type="OrthoDB" id="2788229at2759"/>
<dbReference type="AlphaFoldDB" id="V2WRV2"/>
<dbReference type="KEGG" id="mrr:Moror_8659"/>
<dbReference type="HOGENOM" id="CLU_389831_0_0_1"/>
<protein>
    <recommendedName>
        <fullName evidence="3">F-box domain-containing protein</fullName>
    </recommendedName>
</protein>
<gene>
    <name evidence="1" type="ORF">Moror_8659</name>
</gene>
<comment type="caution">
    <text evidence="1">The sequence shown here is derived from an EMBL/GenBank/DDBJ whole genome shotgun (WGS) entry which is preliminary data.</text>
</comment>
<evidence type="ECO:0000313" key="2">
    <source>
        <dbReference type="Proteomes" id="UP000017559"/>
    </source>
</evidence>
<dbReference type="EMBL" id="AWSO01000548">
    <property type="protein sequence ID" value="ESK89588.1"/>
    <property type="molecule type" value="Genomic_DNA"/>
</dbReference>
<sequence length="708" mass="82469">MSPSIPPELIPLILAHISWDSKHKSLNRCALVCRDWTIISRRIAFNKLYITGQSLSRKQRTQKVSRFLQLCGSPYETFSKSRVHTLEFLEWPRYHPDPESPEKHKLDVNKLLEWVSTDRKKNLSSLFPNLKRLEIIGTIYWYSLSNLAKNALHDGFTTVTELKVAYLRLEDECDEFINLINSFPSLKSLDLCGIYNFSFLSPPKTSMVVLNPDIERIAIDSLSEIDVFRTLIPTPRLKTLQLEGHVLFEELAGVDELRLVAEELLRSVSSTLETFICKAFCFNGGIALFSYLSILDLSGMTNLQRLEFDFRSFKPSYYPSSVIDVLDRVSRSSDSAHLQVINIPFLPELSEAANFLKLDAVILRRPYFSSLRELKCQFSCDFTIKDVSRQRKRKYKRKSQWYTKPDEDSMAGKALQERIREFKAVFPWCEKRGVLVVDVEYSYDPPISFKGKMASTARRAVYRLRRWGSILLDALLESEELQSSITQLIHSARSTLEEFRCQSYFDDPMEIDAFLAWLDVTELNKLRRIELDFDPYVESTDFPSSFPDFFDKLSTSNNIFPSQLEVLSIPFLPQHTCNTDFQKLDDILQRPYFSSVRELKYNFTCNFTRNDVMKQYRRRKRWYLRPDEDSAAELDLQERIRDFRVTYLPKCEARGILTTGHNYYYKPPLRLRDKVAGAARRTVRDVRSRTSGAVDSVADTIRRLVPLR</sequence>
<evidence type="ECO:0000313" key="1">
    <source>
        <dbReference type="EMBL" id="ESK89588.1"/>
    </source>
</evidence>
<keyword evidence="2" id="KW-1185">Reference proteome</keyword>
<proteinExistence type="predicted"/>
<dbReference type="InterPro" id="IPR032675">
    <property type="entry name" value="LRR_dom_sf"/>
</dbReference>
<evidence type="ECO:0008006" key="3">
    <source>
        <dbReference type="Google" id="ProtNLM"/>
    </source>
</evidence>
<reference evidence="1 2" key="1">
    <citation type="journal article" date="2014" name="BMC Genomics">
        <title>Genome and secretome analysis of the hemibiotrophic fungal pathogen, Moniliophthora roreri, which causes frosty pod rot disease of cacao: mechanisms of the biotrophic and necrotrophic phases.</title>
        <authorList>
            <person name="Meinhardt L.W."/>
            <person name="Costa G.G.L."/>
            <person name="Thomazella D.P.T."/>
            <person name="Teixeira P.J.P.L."/>
            <person name="Carazzolle M.F."/>
            <person name="Schuster S.C."/>
            <person name="Carlson J.E."/>
            <person name="Guiltinan M.J."/>
            <person name="Mieczkowski P."/>
            <person name="Farmer A."/>
            <person name="Ramaraj T."/>
            <person name="Crozier J."/>
            <person name="Davis R.E."/>
            <person name="Shao J."/>
            <person name="Melnick R.L."/>
            <person name="Pereira G.A.G."/>
            <person name="Bailey B.A."/>
        </authorList>
    </citation>
    <scope>NUCLEOTIDE SEQUENCE [LARGE SCALE GENOMIC DNA]</scope>
    <source>
        <strain evidence="1 2">MCA 2997</strain>
    </source>
</reference>
<dbReference type="Proteomes" id="UP000017559">
    <property type="component" value="Unassembled WGS sequence"/>
</dbReference>
<dbReference type="Gene3D" id="3.80.10.10">
    <property type="entry name" value="Ribonuclease Inhibitor"/>
    <property type="match status" value="1"/>
</dbReference>